<gene>
    <name evidence="2" type="ORF">EV685_1988</name>
</gene>
<dbReference type="AlphaFoldDB" id="A0A4Q7LK67"/>
<name>A0A4Q7LK67_9BURK</name>
<evidence type="ECO:0000313" key="2">
    <source>
        <dbReference type="EMBL" id="RZS54511.1"/>
    </source>
</evidence>
<dbReference type="RefSeq" id="WP_130481858.1">
    <property type="nucleotide sequence ID" value="NZ_SGWV01000009.1"/>
</dbReference>
<feature type="region of interest" description="Disordered" evidence="1">
    <location>
        <begin position="24"/>
        <end position="44"/>
    </location>
</feature>
<dbReference type="OrthoDB" id="5298269at2"/>
<proteinExistence type="predicted"/>
<evidence type="ECO:0000313" key="3">
    <source>
        <dbReference type="Proteomes" id="UP000293433"/>
    </source>
</evidence>
<accession>A0A4Q7LK67</accession>
<reference evidence="2 3" key="1">
    <citation type="submission" date="2019-02" db="EMBL/GenBank/DDBJ databases">
        <title>Genomic Encyclopedia of Type Strains, Phase IV (KMG-IV): sequencing the most valuable type-strain genomes for metagenomic binning, comparative biology and taxonomic classification.</title>
        <authorList>
            <person name="Goeker M."/>
        </authorList>
    </citation>
    <scope>NUCLEOTIDE SEQUENCE [LARGE SCALE GENOMIC DNA]</scope>
    <source>
        <strain evidence="2 3">DSM 10617</strain>
    </source>
</reference>
<comment type="caution">
    <text evidence="2">The sequence shown here is derived from an EMBL/GenBank/DDBJ whole genome shotgun (WGS) entry which is preliminary data.</text>
</comment>
<keyword evidence="3" id="KW-1185">Reference proteome</keyword>
<organism evidence="2 3">
    <name type="scientific">Sphaerotilus mobilis</name>
    <dbReference type="NCBI Taxonomy" id="47994"/>
    <lineage>
        <taxon>Bacteria</taxon>
        <taxon>Pseudomonadati</taxon>
        <taxon>Pseudomonadota</taxon>
        <taxon>Betaproteobacteria</taxon>
        <taxon>Burkholderiales</taxon>
        <taxon>Sphaerotilaceae</taxon>
        <taxon>Sphaerotilus</taxon>
    </lineage>
</organism>
<evidence type="ECO:0000256" key="1">
    <source>
        <dbReference type="SAM" id="MobiDB-lite"/>
    </source>
</evidence>
<evidence type="ECO:0008006" key="4">
    <source>
        <dbReference type="Google" id="ProtNLM"/>
    </source>
</evidence>
<dbReference type="Proteomes" id="UP000293433">
    <property type="component" value="Unassembled WGS sequence"/>
</dbReference>
<dbReference type="EMBL" id="SGWV01000009">
    <property type="protein sequence ID" value="RZS54511.1"/>
    <property type="molecule type" value="Genomic_DNA"/>
</dbReference>
<sequence>MSEPKEPQKSGFLRKVVRFALNPTTDWADLNGNPQEQKEDDQAKTELKAMIERKRRNDFVRKREFDMLRKIRREGLTGEGLAGLEGLSHLDDSEVRTQDSGARAEGDVKDKIDAIERMMVGESGGNRRGAAVMRSTTPSMSDAFFAATTAPQVMMPAHAADAFKPTTPMQMLEGSLQLNLPDPSSGPGGDAGAPARMMSKGISALSPLMGLGEGSNAFAVEVTELAHDPELDEAVIAFANADFEQCEHTLQGLIAPGAQRSQHTETWFALFDLYRATGLQAKFDALAMDYVQRFGWSPPQWFSLPRMVAEAAAGDAPKTARKPSQIDGSIGWVAPDLVDVPAVQQLRNQLLRMPLPWVLDWRQVRRIDAQASAALTKLLTDWSNEPIEMRWIGGEKFFALLADLAPPNSRNADPAFWLLRLEALRLANRAPDFDQAAIDYCLTYEVSPPSWSNARCSLRVSGGSGVTVSPPTQPADSGLAFPEVDAAEDSVPMVSTVELNGQLVGDIGALLKGLENKVGTASMIHVSCARLIRIDFIAAGDLLNWVLARRTENRSVSFIDAHRLVALFCGAMGITEHARVTVRNI</sequence>
<protein>
    <recommendedName>
        <fullName evidence="4">STAS domain-containing protein</fullName>
    </recommendedName>
</protein>